<feature type="transmembrane region" description="Helical" evidence="5">
    <location>
        <begin position="80"/>
        <end position="103"/>
    </location>
</feature>
<feature type="transmembrane region" description="Helical" evidence="5">
    <location>
        <begin position="248"/>
        <end position="270"/>
    </location>
</feature>
<dbReference type="SUPFAM" id="SSF161098">
    <property type="entry name" value="MetI-like"/>
    <property type="match status" value="1"/>
</dbReference>
<reference evidence="7 8" key="1">
    <citation type="submission" date="2014-01" db="EMBL/GenBank/DDBJ databases">
        <title>Genome sequence determination for a cystic fibrosis isolate, Inquilinus limosus.</title>
        <authorList>
            <person name="Pino M."/>
            <person name="Di Conza J."/>
            <person name="Gutkind G."/>
        </authorList>
    </citation>
    <scope>NUCLEOTIDE SEQUENCE [LARGE SCALE GENOMIC DNA]</scope>
    <source>
        <strain evidence="7 8">MP06</strain>
    </source>
</reference>
<feature type="transmembrane region" description="Helical" evidence="5">
    <location>
        <begin position="211"/>
        <end position="236"/>
    </location>
</feature>
<keyword evidence="3 5" id="KW-1133">Transmembrane helix</keyword>
<evidence type="ECO:0000259" key="6">
    <source>
        <dbReference type="PROSITE" id="PS50928"/>
    </source>
</evidence>
<gene>
    <name evidence="7" type="ORF">P409_15430</name>
</gene>
<dbReference type="InterPro" id="IPR035906">
    <property type="entry name" value="MetI-like_sf"/>
</dbReference>
<dbReference type="Proteomes" id="UP000029995">
    <property type="component" value="Unassembled WGS sequence"/>
</dbReference>
<dbReference type="Pfam" id="PF00528">
    <property type="entry name" value="BPD_transp_1"/>
    <property type="match status" value="1"/>
</dbReference>
<keyword evidence="2 5" id="KW-0812">Transmembrane</keyword>
<dbReference type="InterPro" id="IPR000515">
    <property type="entry name" value="MetI-like"/>
</dbReference>
<feature type="transmembrane region" description="Helical" evidence="5">
    <location>
        <begin position="141"/>
        <end position="160"/>
    </location>
</feature>
<feature type="domain" description="ABC transmembrane type-1" evidence="6">
    <location>
        <begin position="76"/>
        <end position="270"/>
    </location>
</feature>
<dbReference type="RefSeq" id="WP_034838608.1">
    <property type="nucleotide sequence ID" value="NZ_JANX01000176.1"/>
</dbReference>
<dbReference type="PANTHER" id="PTHR42729">
    <property type="entry name" value="OLIGO/DIPEPTIDE TRANSPORT, PERMEASE PROTEIN (DPPC-2)"/>
    <property type="match status" value="1"/>
</dbReference>
<dbReference type="GO" id="GO:0055085">
    <property type="term" value="P:transmembrane transport"/>
    <property type="evidence" value="ECO:0007669"/>
    <property type="project" value="InterPro"/>
</dbReference>
<dbReference type="PANTHER" id="PTHR42729:SF1">
    <property type="entry name" value="OLIGO_DIPEPTIDE TRANSPORT, PERMEASE PROTEIN (DPPC-2)"/>
    <property type="match status" value="1"/>
</dbReference>
<dbReference type="CDD" id="cd06261">
    <property type="entry name" value="TM_PBP2"/>
    <property type="match status" value="1"/>
</dbReference>
<evidence type="ECO:0000256" key="2">
    <source>
        <dbReference type="ARBA" id="ARBA00022692"/>
    </source>
</evidence>
<accession>A0A0A0D5X6</accession>
<comment type="caution">
    <text evidence="7">The sequence shown here is derived from an EMBL/GenBank/DDBJ whole genome shotgun (WGS) entry which is preliminary data.</text>
</comment>
<proteinExistence type="inferred from homology"/>
<evidence type="ECO:0000256" key="4">
    <source>
        <dbReference type="ARBA" id="ARBA00023136"/>
    </source>
</evidence>
<keyword evidence="5" id="KW-0813">Transport</keyword>
<name>A0A0A0D5X6_9PROT</name>
<organism evidence="7 8">
    <name type="scientific">Inquilinus limosus MP06</name>
    <dbReference type="NCBI Taxonomy" id="1398085"/>
    <lineage>
        <taxon>Bacteria</taxon>
        <taxon>Pseudomonadati</taxon>
        <taxon>Pseudomonadota</taxon>
        <taxon>Alphaproteobacteria</taxon>
        <taxon>Rhodospirillales</taxon>
        <taxon>Rhodospirillaceae</taxon>
        <taxon>Inquilinus</taxon>
    </lineage>
</organism>
<evidence type="ECO:0000313" key="8">
    <source>
        <dbReference type="Proteomes" id="UP000029995"/>
    </source>
</evidence>
<keyword evidence="4 5" id="KW-0472">Membrane</keyword>
<feature type="transmembrane region" description="Helical" evidence="5">
    <location>
        <begin position="115"/>
        <end position="135"/>
    </location>
</feature>
<comment type="similarity">
    <text evidence="5">Belongs to the binding-protein-dependent transport system permease family.</text>
</comment>
<feature type="transmembrane region" description="Helical" evidence="5">
    <location>
        <begin position="12"/>
        <end position="36"/>
    </location>
</feature>
<comment type="subcellular location">
    <subcellularLocation>
        <location evidence="1 5">Cell membrane</location>
        <topology evidence="1 5">Multi-pass membrane protein</topology>
    </subcellularLocation>
</comment>
<dbReference type="GO" id="GO:0005886">
    <property type="term" value="C:plasma membrane"/>
    <property type="evidence" value="ECO:0007669"/>
    <property type="project" value="UniProtKB-SubCell"/>
</dbReference>
<dbReference type="Gene3D" id="1.10.3720.10">
    <property type="entry name" value="MetI-like"/>
    <property type="match status" value="1"/>
</dbReference>
<dbReference type="AlphaFoldDB" id="A0A0A0D5X6"/>
<evidence type="ECO:0000256" key="3">
    <source>
        <dbReference type="ARBA" id="ARBA00022989"/>
    </source>
</evidence>
<evidence type="ECO:0000313" key="7">
    <source>
        <dbReference type="EMBL" id="KGM33504.1"/>
    </source>
</evidence>
<evidence type="ECO:0000256" key="5">
    <source>
        <dbReference type="RuleBase" id="RU363032"/>
    </source>
</evidence>
<dbReference type="OrthoDB" id="9805884at2"/>
<evidence type="ECO:0000256" key="1">
    <source>
        <dbReference type="ARBA" id="ARBA00004651"/>
    </source>
</evidence>
<dbReference type="EMBL" id="JANX01000176">
    <property type="protein sequence ID" value="KGM33504.1"/>
    <property type="molecule type" value="Genomic_DNA"/>
</dbReference>
<dbReference type="PROSITE" id="PS50928">
    <property type="entry name" value="ABC_TM1"/>
    <property type="match status" value="1"/>
</dbReference>
<sequence length="289" mass="32112">MQFLAILRDLLRYNLEFAAGLVLVGLVAVMALLSFVSPYPPLDVYVVAPDVPPSWDYFFGTTSRGQDVFWQLTLAIRNTLTFGIVVAVLSRLIALLVGLIAGYKGGWVDRVLMSINDTFVVVPLFPILVLFYFIMRDAMSWAMLALVTAALGWAYDARLIRAMAMSLRTREFTHQAYFSGASTGRILVQEHLPFVLPIVFSTTMNNINWSIGIEVTLSVLGFTDINTPTIGGMIYWANQHTALVAGVWWWIAFPVALVVMLFVGLFLLAISMNEYIDPRSRLARMGGGA</sequence>
<protein>
    <submittedName>
        <fullName evidence="7">Peptide ABC transporter</fullName>
    </submittedName>
</protein>